<reference evidence="1" key="1">
    <citation type="submission" date="2020-09" db="EMBL/GenBank/DDBJ databases">
        <title>Comparative genome analyses of four rice-infecting Rhizoctonia solani isolates reveal extensive enrichment of homogalacturonan modification genes.</title>
        <authorList>
            <person name="Lee D.-Y."/>
            <person name="Jeon J."/>
            <person name="Kim K.-T."/>
            <person name="Cheong K."/>
            <person name="Song H."/>
            <person name="Choi G."/>
            <person name="Ko J."/>
            <person name="Opiyo S.O."/>
            <person name="Zuo S."/>
            <person name="Madhav S."/>
            <person name="Lee Y.-H."/>
            <person name="Wang G.-L."/>
        </authorList>
    </citation>
    <scope>NUCLEOTIDE SEQUENCE</scope>
    <source>
        <strain evidence="1">AG1-IA YN-7</strain>
    </source>
</reference>
<sequence>MPKQFVSLGLFILDEFEFLDATGEPTGKILPTQTNVGRTITQVGGGGTYAAVGARIWLPASEIGQIVDRGFDFPAAVQRELDHYGPDMWHFRDQSENKTTRAVNRYTGELRDFEYLTPRIRLTPKDLAGTPLESPRQIHFVCSPTRAYQIMQDADTYGVKDWKPFVIYEPIPFRCVPEELPALRQILHRVDILSPNAEEALGLLSIDKAGAYDYSVIEYAAARLLSFGVGKDASGHVIIRCGAMGAYAAKREGGIVRGWWTPAYWGPEDKGAVVDVTGKINHFGHDGTPTGTFVPGAGNAFLGGLSAGLSLTNGDVREGKNAIIGYSRIVTKAHAAILYATVSAGYTIQQLGLPRVEYKDSGTVELWNGDRPKERLAFLRYRCADLK</sequence>
<dbReference type="SUPFAM" id="SSF53613">
    <property type="entry name" value="Ribokinase-like"/>
    <property type="match status" value="1"/>
</dbReference>
<keyword evidence="1" id="KW-0808">Transferase</keyword>
<accession>A0A8H7LKE8</accession>
<evidence type="ECO:0000313" key="2">
    <source>
        <dbReference type="Proteomes" id="UP000650582"/>
    </source>
</evidence>
<dbReference type="Proteomes" id="UP000650582">
    <property type="component" value="Unassembled WGS sequence"/>
</dbReference>
<comment type="caution">
    <text evidence="1">The sequence shown here is derived from an EMBL/GenBank/DDBJ whole genome shotgun (WGS) entry which is preliminary data.</text>
</comment>
<gene>
    <name evidence="1" type="ORF">RHS04_04129</name>
</gene>
<evidence type="ECO:0000313" key="1">
    <source>
        <dbReference type="EMBL" id="KAF8679889.1"/>
    </source>
</evidence>
<dbReference type="PANTHER" id="PTHR47098">
    <property type="entry name" value="PROTEIN MAK32"/>
    <property type="match status" value="1"/>
</dbReference>
<dbReference type="EMBL" id="JACYCC010000037">
    <property type="protein sequence ID" value="KAF8679889.1"/>
    <property type="molecule type" value="Genomic_DNA"/>
</dbReference>
<proteinExistence type="predicted"/>
<dbReference type="Gene3D" id="3.40.1190.20">
    <property type="match status" value="1"/>
</dbReference>
<dbReference type="AlphaFoldDB" id="A0A8H7LKE8"/>
<dbReference type="PANTHER" id="PTHR47098:SF2">
    <property type="entry name" value="PROTEIN MAK32"/>
    <property type="match status" value="1"/>
</dbReference>
<name>A0A8H7LKE8_9AGAM</name>
<organism evidence="1 2">
    <name type="scientific">Rhizoctonia solani</name>
    <dbReference type="NCBI Taxonomy" id="456999"/>
    <lineage>
        <taxon>Eukaryota</taxon>
        <taxon>Fungi</taxon>
        <taxon>Dikarya</taxon>
        <taxon>Basidiomycota</taxon>
        <taxon>Agaricomycotina</taxon>
        <taxon>Agaricomycetes</taxon>
        <taxon>Cantharellales</taxon>
        <taxon>Ceratobasidiaceae</taxon>
        <taxon>Rhizoctonia</taxon>
    </lineage>
</organism>
<protein>
    <submittedName>
        <fullName evidence="1">PfkB family carbohydrate kinase</fullName>
    </submittedName>
</protein>
<dbReference type="GO" id="GO:0016301">
    <property type="term" value="F:kinase activity"/>
    <property type="evidence" value="ECO:0007669"/>
    <property type="project" value="UniProtKB-KW"/>
</dbReference>
<dbReference type="InterPro" id="IPR029056">
    <property type="entry name" value="Ribokinase-like"/>
</dbReference>
<keyword evidence="1" id="KW-0418">Kinase</keyword>